<dbReference type="InterPro" id="IPR001568">
    <property type="entry name" value="RNase_T2-like"/>
</dbReference>
<feature type="chain" id="PRO_5047100554" evidence="4">
    <location>
        <begin position="24"/>
        <end position="237"/>
    </location>
</feature>
<dbReference type="InterPro" id="IPR036430">
    <property type="entry name" value="RNase_T2-like_sf"/>
</dbReference>
<dbReference type="Gene3D" id="3.90.730.10">
    <property type="entry name" value="Ribonuclease T2-like"/>
    <property type="match status" value="1"/>
</dbReference>
<dbReference type="RefSeq" id="WP_107716439.1">
    <property type="nucleotide sequence ID" value="NZ_JAVDRD010000003.1"/>
</dbReference>
<keyword evidence="5" id="KW-0456">Lyase</keyword>
<evidence type="ECO:0000256" key="2">
    <source>
        <dbReference type="RuleBase" id="RU004328"/>
    </source>
</evidence>
<dbReference type="PANTHER" id="PTHR11240">
    <property type="entry name" value="RIBONUCLEASE T2"/>
    <property type="match status" value="1"/>
</dbReference>
<name>A0ABU1MK48_9SPHN</name>
<evidence type="ECO:0000256" key="4">
    <source>
        <dbReference type="SAM" id="SignalP"/>
    </source>
</evidence>
<feature type="region of interest" description="Disordered" evidence="3">
    <location>
        <begin position="32"/>
        <end position="51"/>
    </location>
</feature>
<dbReference type="GO" id="GO:0033897">
    <property type="term" value="F:ribonuclease T2 activity"/>
    <property type="evidence" value="ECO:0007669"/>
    <property type="project" value="UniProtKB-EC"/>
</dbReference>
<evidence type="ECO:0000313" key="6">
    <source>
        <dbReference type="Proteomes" id="UP001184150"/>
    </source>
</evidence>
<comment type="similarity">
    <text evidence="1 2">Belongs to the RNase T2 family.</text>
</comment>
<keyword evidence="4" id="KW-0732">Signal</keyword>
<proteinExistence type="inferred from homology"/>
<accession>A0ABU1MK48</accession>
<comment type="caution">
    <text evidence="5">The sequence shown here is derived from an EMBL/GenBank/DDBJ whole genome shotgun (WGS) entry which is preliminary data.</text>
</comment>
<protein>
    <submittedName>
        <fullName evidence="5">Ribonuclease T2</fullName>
        <ecNumber evidence="5">4.6.1.19</ecNumber>
    </submittedName>
</protein>
<evidence type="ECO:0000313" key="5">
    <source>
        <dbReference type="EMBL" id="MDR6510657.1"/>
    </source>
</evidence>
<reference evidence="5 6" key="1">
    <citation type="submission" date="2023-07" db="EMBL/GenBank/DDBJ databases">
        <title>Sorghum-associated microbial communities from plants grown in Nebraska, USA.</title>
        <authorList>
            <person name="Schachtman D."/>
        </authorList>
    </citation>
    <scope>NUCLEOTIDE SEQUENCE [LARGE SCALE GENOMIC DNA]</scope>
    <source>
        <strain evidence="5 6">DS1027</strain>
    </source>
</reference>
<sequence>MKPLLAALALPLAALALPVAALAAEAPSCRLPPRIDPEPLPAPDGPRRTGPMTGTTLALSWSPQFCRNHTGDAIGGTQCDGSLGHFGFVLHGLWADGLPGQWPQWCPATVPSAETLRRAMCMTPSARLLAHEWAKHGACMAPTPEAYFAQGARRMAALHLPDMDSLARRRVLTAGDLRRAFISRNPRLTPQSIRISASPGGWLQEVQLCADQADRPKTCDGLGLDDGSLLRIWQRKR</sequence>
<evidence type="ECO:0000256" key="1">
    <source>
        <dbReference type="ARBA" id="ARBA00007469"/>
    </source>
</evidence>
<keyword evidence="6" id="KW-1185">Reference proteome</keyword>
<dbReference type="SUPFAM" id="SSF55895">
    <property type="entry name" value="Ribonuclease Rh-like"/>
    <property type="match status" value="1"/>
</dbReference>
<dbReference type="PANTHER" id="PTHR11240:SF22">
    <property type="entry name" value="RIBONUCLEASE T2"/>
    <property type="match status" value="1"/>
</dbReference>
<dbReference type="Proteomes" id="UP001184150">
    <property type="component" value="Unassembled WGS sequence"/>
</dbReference>
<dbReference type="EC" id="4.6.1.19" evidence="5"/>
<dbReference type="PROSITE" id="PS00531">
    <property type="entry name" value="RNASE_T2_2"/>
    <property type="match status" value="1"/>
</dbReference>
<dbReference type="Pfam" id="PF00445">
    <property type="entry name" value="Ribonuclease_T2"/>
    <property type="match status" value="1"/>
</dbReference>
<gene>
    <name evidence="5" type="ORF">J2792_001523</name>
</gene>
<evidence type="ECO:0000256" key="3">
    <source>
        <dbReference type="SAM" id="MobiDB-lite"/>
    </source>
</evidence>
<organism evidence="5 6">
    <name type="scientific">Novosphingobium capsulatum</name>
    <dbReference type="NCBI Taxonomy" id="13688"/>
    <lineage>
        <taxon>Bacteria</taxon>
        <taxon>Pseudomonadati</taxon>
        <taxon>Pseudomonadota</taxon>
        <taxon>Alphaproteobacteria</taxon>
        <taxon>Sphingomonadales</taxon>
        <taxon>Sphingomonadaceae</taxon>
        <taxon>Novosphingobium</taxon>
    </lineage>
</organism>
<feature type="signal peptide" evidence="4">
    <location>
        <begin position="1"/>
        <end position="23"/>
    </location>
</feature>
<dbReference type="InterPro" id="IPR033130">
    <property type="entry name" value="RNase_T2_His_AS_2"/>
</dbReference>
<dbReference type="EMBL" id="JAVDRD010000003">
    <property type="protein sequence ID" value="MDR6510657.1"/>
    <property type="molecule type" value="Genomic_DNA"/>
</dbReference>